<evidence type="ECO:0000256" key="5">
    <source>
        <dbReference type="ARBA" id="ARBA00022801"/>
    </source>
</evidence>
<sequence>MHAVDLDGISANPEKVTAIQELATPTSVREVRSFLGLANYYRQCVPGYAQIVEPLLALTRKNARFHWSCECQVAFEKLKCALRKWATIEKEAYAVIYAITKLRTYLYGAEFTIYTDHKPLTSLFTKEMVNAKIQRWAVLIAEYVAKIKYRKGKNSIRADMLSRTESDRGEVAILADYDEQQLNEVDDDCGWLRADQFDVPAIRWAQRAEFPAQFDEAVEEESEYIIIAGMLYSERRPYPAAIAYPRVLLPRAWRQRVVERPHKEVGHMANSKTMKRVTEDYVWPGLRRDIQLAVRACPTCTVYHRRPVHVRMEEMPIPASPMQMIGMDFIGPFSVTKYAITIIDYHTGWAEVYPTRDQSAREIVRVFAEEFMPRHGQPHLVINDNGQVFSNKAWADFLQAANIRLSRTYCMVVVSVCRYRNFYRTRGRSTTGWTTSLMHIKKSRRGP</sequence>
<accession>A0AAD9N614</accession>
<evidence type="ECO:0000256" key="4">
    <source>
        <dbReference type="ARBA" id="ARBA00022759"/>
    </source>
</evidence>
<reference evidence="8" key="1">
    <citation type="journal article" date="2023" name="Mol. Biol. Evol.">
        <title>Third-Generation Sequencing Reveals the Adaptive Role of the Epigenome in Three Deep-Sea Polychaetes.</title>
        <authorList>
            <person name="Perez M."/>
            <person name="Aroh O."/>
            <person name="Sun Y."/>
            <person name="Lan Y."/>
            <person name="Juniper S.K."/>
            <person name="Young C.R."/>
            <person name="Angers B."/>
            <person name="Qian P.Y."/>
        </authorList>
    </citation>
    <scope>NUCLEOTIDE SEQUENCE</scope>
    <source>
        <strain evidence="8">P08H-3</strain>
    </source>
</reference>
<dbReference type="FunFam" id="3.30.70.270:FF:000020">
    <property type="entry name" value="Transposon Tf2-6 polyprotein-like Protein"/>
    <property type="match status" value="1"/>
</dbReference>
<keyword evidence="3" id="KW-0540">Nuclease</keyword>
<dbReference type="AlphaFoldDB" id="A0AAD9N614"/>
<dbReference type="GO" id="GO:0015074">
    <property type="term" value="P:DNA integration"/>
    <property type="evidence" value="ECO:0007669"/>
    <property type="project" value="InterPro"/>
</dbReference>
<keyword evidence="5" id="KW-0378">Hydrolase</keyword>
<dbReference type="Gene3D" id="3.30.420.10">
    <property type="entry name" value="Ribonuclease H-like superfamily/Ribonuclease H"/>
    <property type="match status" value="1"/>
</dbReference>
<evidence type="ECO:0000256" key="6">
    <source>
        <dbReference type="ARBA" id="ARBA00022918"/>
    </source>
</evidence>
<gene>
    <name evidence="8" type="ORF">LSH36_171g00003</name>
</gene>
<dbReference type="Pfam" id="PF17917">
    <property type="entry name" value="RT_RNaseH"/>
    <property type="match status" value="1"/>
</dbReference>
<dbReference type="EMBL" id="JAODUP010000171">
    <property type="protein sequence ID" value="KAK2158377.1"/>
    <property type="molecule type" value="Genomic_DNA"/>
</dbReference>
<proteinExistence type="predicted"/>
<dbReference type="PANTHER" id="PTHR37984:SF5">
    <property type="entry name" value="PROTEIN NYNRIN-LIKE"/>
    <property type="match status" value="1"/>
</dbReference>
<dbReference type="InterPro" id="IPR043128">
    <property type="entry name" value="Rev_trsase/Diguanyl_cyclase"/>
</dbReference>
<dbReference type="Pfam" id="PF00665">
    <property type="entry name" value="rve"/>
    <property type="match status" value="1"/>
</dbReference>
<dbReference type="SUPFAM" id="SSF53098">
    <property type="entry name" value="Ribonuclease H-like"/>
    <property type="match status" value="1"/>
</dbReference>
<feature type="domain" description="Integrase catalytic" evidence="7">
    <location>
        <begin position="317"/>
        <end position="406"/>
    </location>
</feature>
<dbReference type="InterPro" id="IPR043502">
    <property type="entry name" value="DNA/RNA_pol_sf"/>
</dbReference>
<name>A0AAD9N614_9ANNE</name>
<evidence type="ECO:0000256" key="2">
    <source>
        <dbReference type="ARBA" id="ARBA00022695"/>
    </source>
</evidence>
<organism evidence="8 9">
    <name type="scientific">Paralvinella palmiformis</name>
    <dbReference type="NCBI Taxonomy" id="53620"/>
    <lineage>
        <taxon>Eukaryota</taxon>
        <taxon>Metazoa</taxon>
        <taxon>Spiralia</taxon>
        <taxon>Lophotrochozoa</taxon>
        <taxon>Annelida</taxon>
        <taxon>Polychaeta</taxon>
        <taxon>Sedentaria</taxon>
        <taxon>Canalipalpata</taxon>
        <taxon>Terebellida</taxon>
        <taxon>Terebelliformia</taxon>
        <taxon>Alvinellidae</taxon>
        <taxon>Paralvinella</taxon>
    </lineage>
</organism>
<evidence type="ECO:0000256" key="3">
    <source>
        <dbReference type="ARBA" id="ARBA00022722"/>
    </source>
</evidence>
<dbReference type="Proteomes" id="UP001208570">
    <property type="component" value="Unassembled WGS sequence"/>
</dbReference>
<dbReference type="InterPro" id="IPR012337">
    <property type="entry name" value="RNaseH-like_sf"/>
</dbReference>
<dbReference type="InterPro" id="IPR001584">
    <property type="entry name" value="Integrase_cat-core"/>
</dbReference>
<keyword evidence="1" id="KW-0808">Transferase</keyword>
<dbReference type="GO" id="GO:0016787">
    <property type="term" value="F:hydrolase activity"/>
    <property type="evidence" value="ECO:0007669"/>
    <property type="project" value="UniProtKB-KW"/>
</dbReference>
<evidence type="ECO:0000256" key="1">
    <source>
        <dbReference type="ARBA" id="ARBA00022679"/>
    </source>
</evidence>
<dbReference type="Gene3D" id="3.30.70.270">
    <property type="match status" value="1"/>
</dbReference>
<keyword evidence="9" id="KW-1185">Reference proteome</keyword>
<dbReference type="InterPro" id="IPR050951">
    <property type="entry name" value="Retrovirus_Pol_polyprotein"/>
</dbReference>
<dbReference type="SUPFAM" id="SSF56672">
    <property type="entry name" value="DNA/RNA polymerases"/>
    <property type="match status" value="1"/>
</dbReference>
<dbReference type="PROSITE" id="PS50994">
    <property type="entry name" value="INTEGRASE"/>
    <property type="match status" value="1"/>
</dbReference>
<dbReference type="InterPro" id="IPR036397">
    <property type="entry name" value="RNaseH_sf"/>
</dbReference>
<keyword evidence="4" id="KW-0255">Endonuclease</keyword>
<dbReference type="PANTHER" id="PTHR37984">
    <property type="entry name" value="PROTEIN CBG26694"/>
    <property type="match status" value="1"/>
</dbReference>
<evidence type="ECO:0000259" key="7">
    <source>
        <dbReference type="PROSITE" id="PS50994"/>
    </source>
</evidence>
<evidence type="ECO:0000313" key="8">
    <source>
        <dbReference type="EMBL" id="KAK2158377.1"/>
    </source>
</evidence>
<dbReference type="GO" id="GO:0004519">
    <property type="term" value="F:endonuclease activity"/>
    <property type="evidence" value="ECO:0007669"/>
    <property type="project" value="UniProtKB-KW"/>
</dbReference>
<dbReference type="GO" id="GO:0003676">
    <property type="term" value="F:nucleic acid binding"/>
    <property type="evidence" value="ECO:0007669"/>
    <property type="project" value="InterPro"/>
</dbReference>
<keyword evidence="6" id="KW-0695">RNA-directed DNA polymerase</keyword>
<dbReference type="Pfam" id="PF17921">
    <property type="entry name" value="Integrase_H2C2"/>
    <property type="match status" value="1"/>
</dbReference>
<dbReference type="Gene3D" id="1.10.340.70">
    <property type="match status" value="1"/>
</dbReference>
<keyword evidence="2" id="KW-0548">Nucleotidyltransferase</keyword>
<evidence type="ECO:0000313" key="9">
    <source>
        <dbReference type="Proteomes" id="UP001208570"/>
    </source>
</evidence>
<comment type="caution">
    <text evidence="8">The sequence shown here is derived from an EMBL/GenBank/DDBJ whole genome shotgun (WGS) entry which is preliminary data.</text>
</comment>
<dbReference type="GO" id="GO:0003964">
    <property type="term" value="F:RNA-directed DNA polymerase activity"/>
    <property type="evidence" value="ECO:0007669"/>
    <property type="project" value="UniProtKB-KW"/>
</dbReference>
<dbReference type="CDD" id="cd09274">
    <property type="entry name" value="RNase_HI_RT_Ty3"/>
    <property type="match status" value="1"/>
</dbReference>
<protein>
    <recommendedName>
        <fullName evidence="7">Integrase catalytic domain-containing protein</fullName>
    </recommendedName>
</protein>
<dbReference type="InterPro" id="IPR041373">
    <property type="entry name" value="RT_RNaseH"/>
</dbReference>
<dbReference type="InterPro" id="IPR041588">
    <property type="entry name" value="Integrase_H2C2"/>
</dbReference>